<dbReference type="KEGG" id="acp:A2cp1_3400"/>
<accession>B8JHM0</accession>
<evidence type="ECO:0000313" key="3">
    <source>
        <dbReference type="Proteomes" id="UP000007089"/>
    </source>
</evidence>
<evidence type="ECO:0000259" key="1">
    <source>
        <dbReference type="Pfam" id="PF18050"/>
    </source>
</evidence>
<dbReference type="SUPFAM" id="SSF50891">
    <property type="entry name" value="Cyclophilin-like"/>
    <property type="match status" value="1"/>
</dbReference>
<name>B8JHM0_ANAD2</name>
<dbReference type="EMBL" id="CP001359">
    <property type="protein sequence ID" value="ACL66732.1"/>
    <property type="molecule type" value="Genomic_DNA"/>
</dbReference>
<dbReference type="InterPro" id="IPR041183">
    <property type="entry name" value="Cyclophilin-like"/>
</dbReference>
<dbReference type="AlphaFoldDB" id="B8JHM0"/>
<dbReference type="HOGENOM" id="CLU_2930988_0_0_7"/>
<keyword evidence="3" id="KW-1185">Reference proteome</keyword>
<gene>
    <name evidence="2" type="ordered locus">A2cp1_3400</name>
</gene>
<dbReference type="Pfam" id="PF18050">
    <property type="entry name" value="Cyclophil_like2"/>
    <property type="match status" value="1"/>
</dbReference>
<sequence length="60" mass="6571">MKIKIQLEGRAFTATLANGEGARDFLSLLPLTLTLTDYDGTEKIADLPRKLSTRGDCCRA</sequence>
<dbReference type="Proteomes" id="UP000007089">
    <property type="component" value="Chromosome"/>
</dbReference>
<reference evidence="2" key="1">
    <citation type="submission" date="2009-01" db="EMBL/GenBank/DDBJ databases">
        <title>Complete sequence of Anaeromyxobacter dehalogenans 2CP-1.</title>
        <authorList>
            <consortium name="US DOE Joint Genome Institute"/>
            <person name="Lucas S."/>
            <person name="Copeland A."/>
            <person name="Lapidus A."/>
            <person name="Glavina del Rio T."/>
            <person name="Dalin E."/>
            <person name="Tice H."/>
            <person name="Bruce D."/>
            <person name="Goodwin L."/>
            <person name="Pitluck S."/>
            <person name="Saunders E."/>
            <person name="Brettin T."/>
            <person name="Detter J.C."/>
            <person name="Han C."/>
            <person name="Larimer F."/>
            <person name="Land M."/>
            <person name="Hauser L."/>
            <person name="Kyrpides N."/>
            <person name="Ovchinnikova G."/>
            <person name="Beliaev A.S."/>
            <person name="Richardson P."/>
        </authorList>
    </citation>
    <scope>NUCLEOTIDE SEQUENCE</scope>
    <source>
        <strain evidence="2">2CP-1</strain>
    </source>
</reference>
<protein>
    <recommendedName>
        <fullName evidence="1">Cyclophilin-like domain-containing protein</fullName>
    </recommendedName>
</protein>
<feature type="domain" description="Cyclophilin-like" evidence="1">
    <location>
        <begin position="5"/>
        <end position="55"/>
    </location>
</feature>
<organism evidence="2 3">
    <name type="scientific">Anaeromyxobacter dehalogenans (strain ATCC BAA-258 / DSM 21875 / 2CP-1)</name>
    <dbReference type="NCBI Taxonomy" id="455488"/>
    <lineage>
        <taxon>Bacteria</taxon>
        <taxon>Pseudomonadati</taxon>
        <taxon>Myxococcota</taxon>
        <taxon>Myxococcia</taxon>
        <taxon>Myxococcales</taxon>
        <taxon>Cystobacterineae</taxon>
        <taxon>Anaeromyxobacteraceae</taxon>
        <taxon>Anaeromyxobacter</taxon>
    </lineage>
</organism>
<proteinExistence type="predicted"/>
<evidence type="ECO:0000313" key="2">
    <source>
        <dbReference type="EMBL" id="ACL66732.1"/>
    </source>
</evidence>
<dbReference type="InterPro" id="IPR029000">
    <property type="entry name" value="Cyclophilin-like_dom_sf"/>
</dbReference>
<dbReference type="RefSeq" id="WP_015934541.1">
    <property type="nucleotide sequence ID" value="NC_011891.1"/>
</dbReference>